<protein>
    <recommendedName>
        <fullName evidence="1">Chromosomal replication initiator DnaA C-terminal domain-containing protein</fullName>
    </recommendedName>
</protein>
<dbReference type="InterPro" id="IPR010921">
    <property type="entry name" value="Trp_repressor/repl_initiator"/>
</dbReference>
<dbReference type="GO" id="GO:0005524">
    <property type="term" value="F:ATP binding"/>
    <property type="evidence" value="ECO:0007669"/>
    <property type="project" value="InterPro"/>
</dbReference>
<name>A0A2D0NKF4_FLAN2</name>
<feature type="domain" description="Chromosomal replication initiator DnaA C-terminal" evidence="1">
    <location>
        <begin position="61"/>
        <end position="128"/>
    </location>
</feature>
<evidence type="ECO:0000259" key="1">
    <source>
        <dbReference type="SMART" id="SM00760"/>
    </source>
</evidence>
<dbReference type="InterPro" id="IPR013159">
    <property type="entry name" value="DnaA_C"/>
</dbReference>
<gene>
    <name evidence="2" type="ORF">CRP01_01900</name>
</gene>
<dbReference type="Gene3D" id="1.10.1750.10">
    <property type="match status" value="1"/>
</dbReference>
<organism evidence="2 3">
    <name type="scientific">Flavilitoribacter nigricans (strain ATCC 23147 / DSM 23189 / NBRC 102662 / NCIMB 1420 / SS-2)</name>
    <name type="common">Lewinella nigricans</name>
    <dbReference type="NCBI Taxonomy" id="1122177"/>
    <lineage>
        <taxon>Bacteria</taxon>
        <taxon>Pseudomonadati</taxon>
        <taxon>Bacteroidota</taxon>
        <taxon>Saprospiria</taxon>
        <taxon>Saprospirales</taxon>
        <taxon>Lewinellaceae</taxon>
        <taxon>Flavilitoribacter</taxon>
    </lineage>
</organism>
<dbReference type="Proteomes" id="UP000223913">
    <property type="component" value="Unassembled WGS sequence"/>
</dbReference>
<proteinExistence type="predicted"/>
<dbReference type="SUPFAM" id="SSF48295">
    <property type="entry name" value="TrpR-like"/>
    <property type="match status" value="1"/>
</dbReference>
<sequence length="160" mass="18789">MESLNSQSKPERATISNYLTLQKNLDEVIGKIGLCRTIELVKSFIDNSSIGVNETEKFKLIATYIIAQTIRSFDLKEDDFYTSKIREYRDARMACFHLLKRYTDCSYAKIGEAFEQKKRNILYFCQKCDEMLSIPDFYPVFTSRYKRVEDQVLLFISKLP</sequence>
<keyword evidence="3" id="KW-1185">Reference proteome</keyword>
<dbReference type="EMBL" id="PDUD01000001">
    <property type="protein sequence ID" value="PHN08689.1"/>
    <property type="molecule type" value="Genomic_DNA"/>
</dbReference>
<dbReference type="AlphaFoldDB" id="A0A2D0NKF4"/>
<dbReference type="OrthoDB" id="1162197at2"/>
<dbReference type="GO" id="GO:0006270">
    <property type="term" value="P:DNA replication initiation"/>
    <property type="evidence" value="ECO:0007669"/>
    <property type="project" value="InterPro"/>
</dbReference>
<reference evidence="2 3" key="1">
    <citation type="submission" date="2017-10" db="EMBL/GenBank/DDBJ databases">
        <title>The draft genome sequence of Lewinella nigricans NBRC 102662.</title>
        <authorList>
            <person name="Wang K."/>
        </authorList>
    </citation>
    <scope>NUCLEOTIDE SEQUENCE [LARGE SCALE GENOMIC DNA]</scope>
    <source>
        <strain evidence="2 3">NBRC 102662</strain>
    </source>
</reference>
<dbReference type="GO" id="GO:0043565">
    <property type="term" value="F:sequence-specific DNA binding"/>
    <property type="evidence" value="ECO:0007669"/>
    <property type="project" value="InterPro"/>
</dbReference>
<evidence type="ECO:0000313" key="2">
    <source>
        <dbReference type="EMBL" id="PHN08689.1"/>
    </source>
</evidence>
<dbReference type="SMART" id="SM00760">
    <property type="entry name" value="Bac_DnaA_C"/>
    <property type="match status" value="1"/>
</dbReference>
<dbReference type="GO" id="GO:0006275">
    <property type="term" value="P:regulation of DNA replication"/>
    <property type="evidence" value="ECO:0007669"/>
    <property type="project" value="InterPro"/>
</dbReference>
<comment type="caution">
    <text evidence="2">The sequence shown here is derived from an EMBL/GenBank/DDBJ whole genome shotgun (WGS) entry which is preliminary data.</text>
</comment>
<accession>A0A2D0NKF4</accession>
<dbReference type="RefSeq" id="WP_099148279.1">
    <property type="nucleotide sequence ID" value="NZ_PDUD01000001.1"/>
</dbReference>
<evidence type="ECO:0000313" key="3">
    <source>
        <dbReference type="Proteomes" id="UP000223913"/>
    </source>
</evidence>